<name>A0ABP0M7D7_9DINO</name>
<organism evidence="2 3">
    <name type="scientific">Durusdinium trenchii</name>
    <dbReference type="NCBI Taxonomy" id="1381693"/>
    <lineage>
        <taxon>Eukaryota</taxon>
        <taxon>Sar</taxon>
        <taxon>Alveolata</taxon>
        <taxon>Dinophyceae</taxon>
        <taxon>Suessiales</taxon>
        <taxon>Symbiodiniaceae</taxon>
        <taxon>Durusdinium</taxon>
    </lineage>
</organism>
<feature type="region of interest" description="Disordered" evidence="1">
    <location>
        <begin position="646"/>
        <end position="666"/>
    </location>
</feature>
<gene>
    <name evidence="2" type="ORF">SCF082_LOCUS26215</name>
</gene>
<dbReference type="GO" id="GO:0003743">
    <property type="term" value="F:translation initiation factor activity"/>
    <property type="evidence" value="ECO:0007669"/>
    <property type="project" value="UniProtKB-KW"/>
</dbReference>
<keyword evidence="3" id="KW-1185">Reference proteome</keyword>
<feature type="compositionally biased region" description="Basic and acidic residues" evidence="1">
    <location>
        <begin position="646"/>
        <end position="665"/>
    </location>
</feature>
<proteinExistence type="predicted"/>
<sequence length="687" mass="77260">MKFATRLEEPLQFKGGQLVSLYKGKGQHSNCESFRGILLMANAGKIVRSAMRKHVNEPYVTCPDELQLAGKPGISVTFGAQAIRSFHAIAKQRGSSSAVLFCDIKAAYYMVLREISVGATTSDEDVAKIVARLGLGPEVMSTLAKALSGVHAYATIGASPHQQALLRESLSDTWFTLFEEDFTQTSRGTRPGDSWADIVFNVTFHALLIQLQEELAHLPIWMPLPECQDKVLDSPMPDDCKPLAHVTWADDLAIPMIFETPQALVKQLPVVIDHLLQALEMRGMQAHIGKAKTAAIATPRGAGAISVRRQLFKRKEANMPVVREEQTVQVPLVSCYKHLGGQLTAKGDLLTEIKARMSRARSSYWRAAKTVFRNEKLTKEARCQLFQATVMASFLWGAGCWPSLNQQEEHRYQTYCWELYTFLLPKSFRANKLHLSHAEVLDYIQLPHPMCLLHAERVRHFQLLVNKAPMAVWTLFRMDKLAVKGLEESLEWLRSMTERDANMPDFRSLNDIATFIKEKPGTWKAAIKRALKRAVAHQTAENKQQYWHQRLYQMLAEEGFVVQPSLLHPDVAKANAAGVLFESLQAACTRAMHFADIVECFGEWAAEYRNSEDPKLTSALSQIDEWFVDCEKRLSVASMLPHPAKVTEDTLDRSEHEVSHGESHNKLPVSLKLPIEHPSFREAEASV</sequence>
<accession>A0ABP0M7D7</accession>
<evidence type="ECO:0000256" key="1">
    <source>
        <dbReference type="SAM" id="MobiDB-lite"/>
    </source>
</evidence>
<keyword evidence="2" id="KW-0648">Protein biosynthesis</keyword>
<evidence type="ECO:0000313" key="3">
    <source>
        <dbReference type="Proteomes" id="UP001642464"/>
    </source>
</evidence>
<dbReference type="PANTHER" id="PTHR47027">
    <property type="entry name" value="REVERSE TRANSCRIPTASE DOMAIN-CONTAINING PROTEIN"/>
    <property type="match status" value="1"/>
</dbReference>
<reference evidence="2 3" key="1">
    <citation type="submission" date="2024-02" db="EMBL/GenBank/DDBJ databases">
        <authorList>
            <person name="Chen Y."/>
            <person name="Shah S."/>
            <person name="Dougan E. K."/>
            <person name="Thang M."/>
            <person name="Chan C."/>
        </authorList>
    </citation>
    <scope>NUCLEOTIDE SEQUENCE [LARGE SCALE GENOMIC DNA]</scope>
</reference>
<dbReference type="Proteomes" id="UP001642464">
    <property type="component" value="Unassembled WGS sequence"/>
</dbReference>
<comment type="caution">
    <text evidence="2">The sequence shown here is derived from an EMBL/GenBank/DDBJ whole genome shotgun (WGS) entry which is preliminary data.</text>
</comment>
<dbReference type="PANTHER" id="PTHR47027:SF20">
    <property type="entry name" value="REVERSE TRANSCRIPTASE-LIKE PROTEIN WITH RNA-DIRECTED DNA POLYMERASE DOMAIN"/>
    <property type="match status" value="1"/>
</dbReference>
<keyword evidence="2" id="KW-0396">Initiation factor</keyword>
<protein>
    <submittedName>
        <fullName evidence="2">Eukaryotic translation initiation factor 3 subunit K (eIF3k) (eIF-3 p25)</fullName>
    </submittedName>
</protein>
<dbReference type="EMBL" id="CAXAMM010019879">
    <property type="protein sequence ID" value="CAK9046627.1"/>
    <property type="molecule type" value="Genomic_DNA"/>
</dbReference>
<evidence type="ECO:0000313" key="2">
    <source>
        <dbReference type="EMBL" id="CAK9046627.1"/>
    </source>
</evidence>